<accession>K1Q1Q6</accession>
<organism evidence="2">
    <name type="scientific">Magallana gigas</name>
    <name type="common">Pacific oyster</name>
    <name type="synonym">Crassostrea gigas</name>
    <dbReference type="NCBI Taxonomy" id="29159"/>
    <lineage>
        <taxon>Eukaryota</taxon>
        <taxon>Metazoa</taxon>
        <taxon>Spiralia</taxon>
        <taxon>Lophotrochozoa</taxon>
        <taxon>Mollusca</taxon>
        <taxon>Bivalvia</taxon>
        <taxon>Autobranchia</taxon>
        <taxon>Pteriomorphia</taxon>
        <taxon>Ostreida</taxon>
        <taxon>Ostreoidea</taxon>
        <taxon>Ostreidae</taxon>
        <taxon>Magallana</taxon>
    </lineage>
</organism>
<dbReference type="HOGENOM" id="CLU_1940127_0_0_1"/>
<gene>
    <name evidence="2" type="ORF">CGI_10001517</name>
</gene>
<feature type="region of interest" description="Disordered" evidence="1">
    <location>
        <begin position="31"/>
        <end position="77"/>
    </location>
</feature>
<feature type="compositionally biased region" description="Polar residues" evidence="1">
    <location>
        <begin position="45"/>
        <end position="66"/>
    </location>
</feature>
<proteinExistence type="predicted"/>
<name>K1Q1Q6_MAGGI</name>
<dbReference type="EMBL" id="JH817340">
    <property type="protein sequence ID" value="EKC22760.1"/>
    <property type="molecule type" value="Genomic_DNA"/>
</dbReference>
<evidence type="ECO:0000313" key="2">
    <source>
        <dbReference type="EMBL" id="EKC22760.1"/>
    </source>
</evidence>
<evidence type="ECO:0000256" key="1">
    <source>
        <dbReference type="SAM" id="MobiDB-lite"/>
    </source>
</evidence>
<sequence>MCGSTLRQCEFKYVLIMIPGELESSVKERTCHDGTLGNSPKGFGRSQSAVELSSLSQMQSTHQQGIPSLGDSCGTAGLSERESSLLSANLMSGSHSLESSLSRSCTFPHEPQPIPGDRLIVDLELEKLKQ</sequence>
<dbReference type="InParanoid" id="K1Q1Q6"/>
<reference evidence="2" key="1">
    <citation type="journal article" date="2012" name="Nature">
        <title>The oyster genome reveals stress adaptation and complexity of shell formation.</title>
        <authorList>
            <person name="Zhang G."/>
            <person name="Fang X."/>
            <person name="Guo X."/>
            <person name="Li L."/>
            <person name="Luo R."/>
            <person name="Xu F."/>
            <person name="Yang P."/>
            <person name="Zhang L."/>
            <person name="Wang X."/>
            <person name="Qi H."/>
            <person name="Xiong Z."/>
            <person name="Que H."/>
            <person name="Xie Y."/>
            <person name="Holland P.W."/>
            <person name="Paps J."/>
            <person name="Zhu Y."/>
            <person name="Wu F."/>
            <person name="Chen Y."/>
            <person name="Wang J."/>
            <person name="Peng C."/>
            <person name="Meng J."/>
            <person name="Yang L."/>
            <person name="Liu J."/>
            <person name="Wen B."/>
            <person name="Zhang N."/>
            <person name="Huang Z."/>
            <person name="Zhu Q."/>
            <person name="Feng Y."/>
            <person name="Mount A."/>
            <person name="Hedgecock D."/>
            <person name="Xu Z."/>
            <person name="Liu Y."/>
            <person name="Domazet-Loso T."/>
            <person name="Du Y."/>
            <person name="Sun X."/>
            <person name="Zhang S."/>
            <person name="Liu B."/>
            <person name="Cheng P."/>
            <person name="Jiang X."/>
            <person name="Li J."/>
            <person name="Fan D."/>
            <person name="Wang W."/>
            <person name="Fu W."/>
            <person name="Wang T."/>
            <person name="Wang B."/>
            <person name="Zhang J."/>
            <person name="Peng Z."/>
            <person name="Li Y."/>
            <person name="Li N."/>
            <person name="Wang J."/>
            <person name="Chen M."/>
            <person name="He Y."/>
            <person name="Tan F."/>
            <person name="Song X."/>
            <person name="Zheng Q."/>
            <person name="Huang R."/>
            <person name="Yang H."/>
            <person name="Du X."/>
            <person name="Chen L."/>
            <person name="Yang M."/>
            <person name="Gaffney P.M."/>
            <person name="Wang S."/>
            <person name="Luo L."/>
            <person name="She Z."/>
            <person name="Ming Y."/>
            <person name="Huang W."/>
            <person name="Zhang S."/>
            <person name="Huang B."/>
            <person name="Zhang Y."/>
            <person name="Qu T."/>
            <person name="Ni P."/>
            <person name="Miao G."/>
            <person name="Wang J."/>
            <person name="Wang Q."/>
            <person name="Steinberg C.E."/>
            <person name="Wang H."/>
            <person name="Li N."/>
            <person name="Qian L."/>
            <person name="Zhang G."/>
            <person name="Li Y."/>
            <person name="Yang H."/>
            <person name="Liu X."/>
            <person name="Wang J."/>
            <person name="Yin Y."/>
            <person name="Wang J."/>
        </authorList>
    </citation>
    <scope>NUCLEOTIDE SEQUENCE [LARGE SCALE GENOMIC DNA]</scope>
    <source>
        <strain evidence="2">05x7-T-G4-1.051#20</strain>
    </source>
</reference>
<dbReference type="AlphaFoldDB" id="K1Q1Q6"/>
<protein>
    <submittedName>
        <fullName evidence="2">Uncharacterized protein</fullName>
    </submittedName>
</protein>